<dbReference type="Gene3D" id="1.25.40.380">
    <property type="entry name" value="Protein of unknown function DUF1810"/>
    <property type="match status" value="1"/>
</dbReference>
<keyword evidence="2" id="KW-1185">Reference proteome</keyword>
<dbReference type="InterPro" id="IPR036287">
    <property type="entry name" value="Rv1873-like_sf"/>
</dbReference>
<organism evidence="1 2">
    <name type="scientific">Legionella cardiaca</name>
    <dbReference type="NCBI Taxonomy" id="1071983"/>
    <lineage>
        <taxon>Bacteria</taxon>
        <taxon>Pseudomonadati</taxon>
        <taxon>Pseudomonadota</taxon>
        <taxon>Gammaproteobacteria</taxon>
        <taxon>Legionellales</taxon>
        <taxon>Legionellaceae</taxon>
        <taxon>Legionella</taxon>
    </lineage>
</organism>
<dbReference type="RefSeq" id="WP_275089877.1">
    <property type="nucleotide sequence ID" value="NZ_CP119078.1"/>
</dbReference>
<evidence type="ECO:0000313" key="1">
    <source>
        <dbReference type="EMBL" id="WED44061.1"/>
    </source>
</evidence>
<name>A0ABY8AX96_9GAMM</name>
<evidence type="ECO:0000313" key="2">
    <source>
        <dbReference type="Proteomes" id="UP001222087"/>
    </source>
</evidence>
<accession>A0ABY8AX96</accession>
<gene>
    <name evidence="1" type="ORF">PXX05_04545</name>
</gene>
<reference evidence="1 2" key="1">
    <citation type="submission" date="2023-02" db="EMBL/GenBank/DDBJ databases">
        <title>Genome Sequence of L. cardiaca H63T.</title>
        <authorList>
            <person name="Lopez A.E."/>
            <person name="Cianciotto N.P."/>
        </authorList>
    </citation>
    <scope>NUCLEOTIDE SEQUENCE [LARGE SCALE GENOMIC DNA]</scope>
    <source>
        <strain evidence="1 2">H63</strain>
    </source>
</reference>
<dbReference type="InterPro" id="IPR014937">
    <property type="entry name" value="DUF1810"/>
</dbReference>
<dbReference type="Pfam" id="PF08837">
    <property type="entry name" value="DUF1810"/>
    <property type="match status" value="1"/>
</dbReference>
<proteinExistence type="predicted"/>
<dbReference type="Proteomes" id="UP001222087">
    <property type="component" value="Chromosome"/>
</dbReference>
<dbReference type="SUPFAM" id="SSF140736">
    <property type="entry name" value="Rv1873-like"/>
    <property type="match status" value="1"/>
</dbReference>
<protein>
    <submittedName>
        <fullName evidence="1">DUF1810 family protein</fullName>
    </submittedName>
</protein>
<sequence length="348" mass="39939">MPPKKKDPSGLKRFHDAQEKQYDDAYAEIKSGRKIGHWIWYILPQLKILGKSPNSATYGITDLTEACAYLQDEVLFSRYLKMVKLIAEKLEQGIHVNVLMGSYLDDKKATDALKLASSLTLFQYAAQHLTTSTEEPIKSNLFKLDEYCSRVLKIIEQQGYPYCKKTYNNISKAKEFTKVQMTDEVLEVKQSTPPIPHENLFASETALSLNKAPLVQMIVEQLIKNIEQKKHGRASWFQLNTENKVRKLTAISHWLSNHELNEANETIVLALIRDICAIKRNNLGLFKPHSLQEFEGLLDRHHFQSPPEQCSFSPENLANIKENTLYIDKLIQEKIEPQKYCNKGDSSI</sequence>
<dbReference type="EMBL" id="CP119078">
    <property type="protein sequence ID" value="WED44061.1"/>
    <property type="molecule type" value="Genomic_DNA"/>
</dbReference>